<protein>
    <submittedName>
        <fullName evidence="1">Uncharacterized protein</fullName>
    </submittedName>
</protein>
<dbReference type="Proteomes" id="UP001162156">
    <property type="component" value="Unassembled WGS sequence"/>
</dbReference>
<comment type="caution">
    <text evidence="1">The sequence shown here is derived from an EMBL/GenBank/DDBJ whole genome shotgun (WGS) entry which is preliminary data.</text>
</comment>
<evidence type="ECO:0000313" key="1">
    <source>
        <dbReference type="EMBL" id="KAJ8934558.1"/>
    </source>
</evidence>
<sequence length="180" mass="21528">MLEEDRLRDDEYEKQYYGFSSTELYEDFKEQTSQAVKMALTEIETALEAAKYDKVLREQKIAEFYAAYMESAKIPLHKFKNEARKIFAIPKNVVLEEDQHKIEHFSDEDIIKLKTEVTELEKELLRNLPKSIEVDENHKKVMDFYEDHVQYYFSNENETETPHLKGIESDFIKTTDDYFK</sequence>
<proteinExistence type="predicted"/>
<name>A0AAV8X6H0_9CUCU</name>
<dbReference type="EMBL" id="JANEYF010003710">
    <property type="protein sequence ID" value="KAJ8934558.1"/>
    <property type="molecule type" value="Genomic_DNA"/>
</dbReference>
<dbReference type="AlphaFoldDB" id="A0AAV8X6H0"/>
<keyword evidence="2" id="KW-1185">Reference proteome</keyword>
<evidence type="ECO:0000313" key="2">
    <source>
        <dbReference type="Proteomes" id="UP001162156"/>
    </source>
</evidence>
<accession>A0AAV8X6H0</accession>
<organism evidence="1 2">
    <name type="scientific">Rhamnusium bicolor</name>
    <dbReference type="NCBI Taxonomy" id="1586634"/>
    <lineage>
        <taxon>Eukaryota</taxon>
        <taxon>Metazoa</taxon>
        <taxon>Ecdysozoa</taxon>
        <taxon>Arthropoda</taxon>
        <taxon>Hexapoda</taxon>
        <taxon>Insecta</taxon>
        <taxon>Pterygota</taxon>
        <taxon>Neoptera</taxon>
        <taxon>Endopterygota</taxon>
        <taxon>Coleoptera</taxon>
        <taxon>Polyphaga</taxon>
        <taxon>Cucujiformia</taxon>
        <taxon>Chrysomeloidea</taxon>
        <taxon>Cerambycidae</taxon>
        <taxon>Lepturinae</taxon>
        <taxon>Rhagiini</taxon>
        <taxon>Rhamnusium</taxon>
    </lineage>
</organism>
<reference evidence="1" key="1">
    <citation type="journal article" date="2023" name="Insect Mol. Biol.">
        <title>Genome sequencing provides insights into the evolution of gene families encoding plant cell wall-degrading enzymes in longhorned beetles.</title>
        <authorList>
            <person name="Shin N.R."/>
            <person name="Okamura Y."/>
            <person name="Kirsch R."/>
            <person name="Pauchet Y."/>
        </authorList>
    </citation>
    <scope>NUCLEOTIDE SEQUENCE</scope>
    <source>
        <strain evidence="1">RBIC_L_NR</strain>
    </source>
</reference>
<gene>
    <name evidence="1" type="ORF">NQ314_013276</name>
</gene>